<dbReference type="Proteomes" id="UP000244649">
    <property type="component" value="Unassembled WGS sequence"/>
</dbReference>
<sequence length="275" mass="31416">MGINGEQARVLITVKASPQPSAKYGDTVCVAGLRIDTESPHWVRLYPVPFRWLESGSQFVKYDIIDLQIKRRLQDSRLESYVPDTQSIQVIEHLDDWSDRGPYMNTLSTTTTCRLMRDAERDHAAPSLGMVHVRDLVGFELDAHPGWTPAEEAKIAQAMMTSELDLFGTSSQPARLRPPRLKLRYRYVCEESGCPSHQGLNLDWELTALQNRHHGESLARLREIVEDRFVRMMFEERRLTSFFMGNFEAAIKRAKFSVLGTYYPPRGVASAVPLF</sequence>
<organism evidence="1 2">
    <name type="scientific">Microbacterium testaceum</name>
    <name type="common">Aureobacterium testaceum</name>
    <name type="synonym">Brevibacterium testaceum</name>
    <dbReference type="NCBI Taxonomy" id="2033"/>
    <lineage>
        <taxon>Bacteria</taxon>
        <taxon>Bacillati</taxon>
        <taxon>Actinomycetota</taxon>
        <taxon>Actinomycetes</taxon>
        <taxon>Micrococcales</taxon>
        <taxon>Microbacteriaceae</taxon>
        <taxon>Microbacterium</taxon>
    </lineage>
</organism>
<dbReference type="EMBL" id="QDFT01000059">
    <property type="protein sequence ID" value="PVE62154.1"/>
    <property type="molecule type" value="Genomic_DNA"/>
</dbReference>
<protein>
    <submittedName>
        <fullName evidence="1">Uncharacterized protein</fullName>
    </submittedName>
</protein>
<dbReference type="AlphaFoldDB" id="A0A2T7VXG6"/>
<proteinExistence type="predicted"/>
<name>A0A2T7VXG6_MICTE</name>
<comment type="caution">
    <text evidence="1">The sequence shown here is derived from an EMBL/GenBank/DDBJ whole genome shotgun (WGS) entry which is preliminary data.</text>
</comment>
<accession>A0A2T7VXG6</accession>
<evidence type="ECO:0000313" key="1">
    <source>
        <dbReference type="EMBL" id="PVE62154.1"/>
    </source>
</evidence>
<gene>
    <name evidence="1" type="ORF">DC432_14795</name>
</gene>
<reference evidence="1 2" key="1">
    <citation type="submission" date="2018-04" db="EMBL/GenBank/DDBJ databases">
        <authorList>
            <person name="Go L.Y."/>
            <person name="Mitchell J.A."/>
        </authorList>
    </citation>
    <scope>NUCLEOTIDE SEQUENCE [LARGE SCALE GENOMIC DNA]</scope>
    <source>
        <strain evidence="1 2">TPD7010</strain>
    </source>
</reference>
<evidence type="ECO:0000313" key="2">
    <source>
        <dbReference type="Proteomes" id="UP000244649"/>
    </source>
</evidence>